<reference evidence="2 3" key="1">
    <citation type="submission" date="2019-06" db="EMBL/GenBank/DDBJ databases">
        <title>A chromosome-scale genome assembly of the European perch, Perca fluviatilis.</title>
        <authorList>
            <person name="Roques C."/>
            <person name="Zahm M."/>
            <person name="Cabau C."/>
            <person name="Klopp C."/>
            <person name="Bouchez O."/>
            <person name="Donnadieu C."/>
            <person name="Kuhl H."/>
            <person name="Gislard M."/>
            <person name="Guendouz S."/>
            <person name="Journot L."/>
            <person name="Haffray P."/>
            <person name="Bestin A."/>
            <person name="Morvezen R."/>
            <person name="Feron R."/>
            <person name="Wen M."/>
            <person name="Jouanno E."/>
            <person name="Herpin A."/>
            <person name="Schartl M."/>
            <person name="Postlethwait J."/>
            <person name="Schaerlinger B."/>
            <person name="Chardard D."/>
            <person name="Lecocq T."/>
            <person name="Poncet C."/>
            <person name="Jaffrelo L."/>
            <person name="Lampietro C."/>
            <person name="Guiguen Y."/>
        </authorList>
    </citation>
    <scope>NUCLEOTIDE SEQUENCE [LARGE SCALE GENOMIC DNA]</scope>
    <source>
        <tissue evidence="2">Blood</tissue>
    </source>
</reference>
<dbReference type="AlphaFoldDB" id="A0A6A5FAD6"/>
<evidence type="ECO:0000313" key="2">
    <source>
        <dbReference type="EMBL" id="KAF1388349.1"/>
    </source>
</evidence>
<organism evidence="2 3">
    <name type="scientific">Perca fluviatilis</name>
    <name type="common">European perch</name>
    <dbReference type="NCBI Taxonomy" id="8168"/>
    <lineage>
        <taxon>Eukaryota</taxon>
        <taxon>Metazoa</taxon>
        <taxon>Chordata</taxon>
        <taxon>Craniata</taxon>
        <taxon>Vertebrata</taxon>
        <taxon>Euteleostomi</taxon>
        <taxon>Actinopterygii</taxon>
        <taxon>Neopterygii</taxon>
        <taxon>Teleostei</taxon>
        <taxon>Neoteleostei</taxon>
        <taxon>Acanthomorphata</taxon>
        <taxon>Eupercaria</taxon>
        <taxon>Perciformes</taxon>
        <taxon>Percoidei</taxon>
        <taxon>Percidae</taxon>
        <taxon>Percinae</taxon>
        <taxon>Perca</taxon>
    </lineage>
</organism>
<feature type="compositionally biased region" description="Low complexity" evidence="1">
    <location>
        <begin position="1"/>
        <end position="16"/>
    </location>
</feature>
<accession>A0A6A5FAD6</accession>
<proteinExistence type="predicted"/>
<evidence type="ECO:0000256" key="1">
    <source>
        <dbReference type="SAM" id="MobiDB-lite"/>
    </source>
</evidence>
<feature type="region of interest" description="Disordered" evidence="1">
    <location>
        <begin position="49"/>
        <end position="70"/>
    </location>
</feature>
<keyword evidence="3" id="KW-1185">Reference proteome</keyword>
<evidence type="ECO:0000313" key="3">
    <source>
        <dbReference type="Proteomes" id="UP000465112"/>
    </source>
</evidence>
<protein>
    <submittedName>
        <fullName evidence="2">Uncharacterized protein</fullName>
    </submittedName>
</protein>
<comment type="caution">
    <text evidence="2">The sequence shown here is derived from an EMBL/GenBank/DDBJ whole genome shotgun (WGS) entry which is preliminary data.</text>
</comment>
<feature type="region of interest" description="Disordered" evidence="1">
    <location>
        <begin position="1"/>
        <end position="28"/>
    </location>
</feature>
<sequence>MVSAGGEMGVEEGAVSPSKRDVVVSKKGRRGEEGAALSFYVSGHHRGTQDLFASGTRGDSLHGPKRKEKRIPLTLKRADLPTIKDLVTERTLAKVQQQQQLSAAEQGAVHGAEFIS</sequence>
<gene>
    <name evidence="2" type="ORF">PFLUV_G00089270</name>
</gene>
<name>A0A6A5FAD6_PERFL</name>
<dbReference type="EMBL" id="VHII01000007">
    <property type="protein sequence ID" value="KAF1388349.1"/>
    <property type="molecule type" value="Genomic_DNA"/>
</dbReference>
<dbReference type="Proteomes" id="UP000465112">
    <property type="component" value="Chromosome 7"/>
</dbReference>